<dbReference type="AlphaFoldDB" id="A0A8B7SNF2"/>
<evidence type="ECO:0000256" key="10">
    <source>
        <dbReference type="PIRSR" id="PIRSR604061-50"/>
    </source>
</evidence>
<feature type="region of interest" description="Disordered" evidence="11">
    <location>
        <begin position="62"/>
        <end position="88"/>
    </location>
</feature>
<dbReference type="Pfam" id="PF00001">
    <property type="entry name" value="7tm_1"/>
    <property type="match status" value="1"/>
</dbReference>
<evidence type="ECO:0000256" key="8">
    <source>
        <dbReference type="ARBA" id="ARBA00023180"/>
    </source>
</evidence>
<feature type="transmembrane region" description="Helical" evidence="12">
    <location>
        <begin position="347"/>
        <end position="368"/>
    </location>
</feature>
<dbReference type="PRINTS" id="PR01523">
    <property type="entry name" value="S1PRECEPTOR"/>
</dbReference>
<evidence type="ECO:0000256" key="5">
    <source>
        <dbReference type="ARBA" id="ARBA00023040"/>
    </source>
</evidence>
<dbReference type="KEGG" id="hai:109391650"/>
<dbReference type="PRINTS" id="PR01561">
    <property type="entry name" value="EDG8RECEPTOR"/>
</dbReference>
<keyword evidence="9" id="KW-0807">Transducer</keyword>
<keyword evidence="4 12" id="KW-1133">Transmembrane helix</keyword>
<evidence type="ECO:0000256" key="3">
    <source>
        <dbReference type="ARBA" id="ARBA00022692"/>
    </source>
</evidence>
<keyword evidence="6 12" id="KW-0472">Membrane</keyword>
<feature type="transmembrane region" description="Helical" evidence="12">
    <location>
        <begin position="388"/>
        <end position="412"/>
    </location>
</feature>
<keyword evidence="5" id="KW-0297">G-protein coupled receptor</keyword>
<name>A0A8B7SNF2_HIPAR</name>
<evidence type="ECO:0000313" key="14">
    <source>
        <dbReference type="Proteomes" id="UP000694851"/>
    </source>
</evidence>
<dbReference type="PROSITE" id="PS50262">
    <property type="entry name" value="G_PROTEIN_RECEP_F1_2"/>
    <property type="match status" value="1"/>
</dbReference>
<reference evidence="15" key="1">
    <citation type="submission" date="2025-08" db="UniProtKB">
        <authorList>
            <consortium name="RefSeq"/>
        </authorList>
    </citation>
    <scope>IDENTIFICATION</scope>
    <source>
        <tissue evidence="15">Muscle</tissue>
    </source>
</reference>
<protein>
    <submittedName>
        <fullName evidence="15">Sphingosine 1-phosphate receptor 5</fullName>
    </submittedName>
</protein>
<feature type="transmembrane region" description="Helical" evidence="12">
    <location>
        <begin position="309"/>
        <end position="326"/>
    </location>
</feature>
<evidence type="ECO:0000256" key="2">
    <source>
        <dbReference type="ARBA" id="ARBA00022475"/>
    </source>
</evidence>
<gene>
    <name evidence="15" type="primary">S1PR5</name>
</gene>
<evidence type="ECO:0000256" key="7">
    <source>
        <dbReference type="ARBA" id="ARBA00023170"/>
    </source>
</evidence>
<proteinExistence type="predicted"/>
<evidence type="ECO:0000259" key="13">
    <source>
        <dbReference type="PROSITE" id="PS50262"/>
    </source>
</evidence>
<keyword evidence="8" id="KW-0325">Glycoprotein</keyword>
<feature type="domain" description="G-protein coupled receptors family 1 profile" evidence="13">
    <location>
        <begin position="248"/>
        <end position="501"/>
    </location>
</feature>
<accession>A0A8B7SNF2</accession>
<dbReference type="GO" id="GO:0005886">
    <property type="term" value="C:plasma membrane"/>
    <property type="evidence" value="ECO:0007669"/>
    <property type="project" value="UniProtKB-SubCell"/>
</dbReference>
<feature type="compositionally biased region" description="Pro residues" evidence="11">
    <location>
        <begin position="137"/>
        <end position="146"/>
    </location>
</feature>
<evidence type="ECO:0000256" key="9">
    <source>
        <dbReference type="ARBA" id="ARBA00023224"/>
    </source>
</evidence>
<feature type="transmembrane region" description="Helical" evidence="12">
    <location>
        <begin position="267"/>
        <end position="289"/>
    </location>
</feature>
<dbReference type="InterPro" id="IPR004061">
    <property type="entry name" value="S1P_rcpt"/>
</dbReference>
<dbReference type="PRINTS" id="PR00237">
    <property type="entry name" value="GPCRRHODOPSN"/>
</dbReference>
<feature type="disulfide bond" evidence="10">
    <location>
        <begin position="472"/>
        <end position="477"/>
    </location>
</feature>
<evidence type="ECO:0000313" key="15">
    <source>
        <dbReference type="RefSeq" id="XP_019514931.1"/>
    </source>
</evidence>
<dbReference type="GeneID" id="109391650"/>
<evidence type="ECO:0000256" key="11">
    <source>
        <dbReference type="SAM" id="MobiDB-lite"/>
    </source>
</evidence>
<keyword evidence="3 12" id="KW-0812">Transmembrane</keyword>
<evidence type="ECO:0000256" key="4">
    <source>
        <dbReference type="ARBA" id="ARBA00022989"/>
    </source>
</evidence>
<keyword evidence="2" id="KW-1003">Cell membrane</keyword>
<keyword evidence="10" id="KW-1015">Disulfide bond</keyword>
<dbReference type="InterPro" id="IPR000276">
    <property type="entry name" value="GPCR_Rhodpsn"/>
</dbReference>
<dbReference type="Proteomes" id="UP000694851">
    <property type="component" value="Unplaced"/>
</dbReference>
<dbReference type="RefSeq" id="XP_019514931.1">
    <property type="nucleotide sequence ID" value="XM_019659386.1"/>
</dbReference>
<feature type="disulfide bond" evidence="10">
    <location>
        <begin position="370"/>
        <end position="377"/>
    </location>
</feature>
<keyword evidence="14" id="KW-1185">Reference proteome</keyword>
<sequence length="592" mass="62641">MRETTEKLRETLIYSFIHLLTQQIVIGYQLCLGSADHRRKSLPSMGLTGLVVTAQKHIMSKSHPWEQSGLGNRRIGDTRARPPLSGKGAEVPTRILAAPALPLSPQAGCGSGGNREESAPRSRRDQTAVGKGFRLPPSLPKTPPNPRCWGPSADRESVECSSGGSVERVASALSAPGCATVLSSRPGRRPWGGRPMDPGLLRPAPVSEVIVLHYNYTGKLRGARYQPGAGLRADAVLCLAVCALIVLENLAVLLVLGRHPRFHAPMFLLLGSLTLSDLLAGAAYAANILLSGPLTLRLSPALWFAREGGVFVALAASVLSLLAIALERLLTMARRGPAPAAGRGRTLALAAATWGVSLLLGLLPALGWNCLGHLDACSTVLPLYAKAYVLFCVLVFLGILAAICALYTRIYCQVRANAQRLRARPGAVGGLPRRPRRTPRSLALLRTLTIVLLAFVACWGPLFLLLLLDVACPARACPVLLQADAFLGLAMANSLLNPIIYTLTNRDLRHALLRLVCCGRRPCGRDWGASPRSGSAAGASDGLHRWLPSVQDGSSSRFERSSPQRDGLDTGGSNGAPTAAGTLVSAPASAAD</sequence>
<dbReference type="InterPro" id="IPR017452">
    <property type="entry name" value="GPCR_Rhodpsn_7TM"/>
</dbReference>
<feature type="transmembrane region" description="Helical" evidence="12">
    <location>
        <begin position="233"/>
        <end position="255"/>
    </location>
</feature>
<feature type="compositionally biased region" description="Basic and acidic residues" evidence="11">
    <location>
        <begin position="114"/>
        <end position="126"/>
    </location>
</feature>
<keyword evidence="7 15" id="KW-0675">Receptor</keyword>
<dbReference type="GO" id="GO:0038036">
    <property type="term" value="F:sphingosine-1-phosphate receptor activity"/>
    <property type="evidence" value="ECO:0007669"/>
    <property type="project" value="InterPro"/>
</dbReference>
<feature type="transmembrane region" description="Helical" evidence="12">
    <location>
        <begin position="443"/>
        <end position="465"/>
    </location>
</feature>
<feature type="transmembrane region" description="Helical" evidence="12">
    <location>
        <begin position="485"/>
        <end position="504"/>
    </location>
</feature>
<comment type="subcellular location">
    <subcellularLocation>
        <location evidence="1">Cell membrane</location>
        <topology evidence="1">Multi-pass membrane protein</topology>
    </subcellularLocation>
</comment>
<evidence type="ECO:0000256" key="1">
    <source>
        <dbReference type="ARBA" id="ARBA00004651"/>
    </source>
</evidence>
<dbReference type="PANTHER" id="PTHR22750">
    <property type="entry name" value="G-PROTEIN COUPLED RECEPTOR"/>
    <property type="match status" value="1"/>
</dbReference>
<organism evidence="14 15">
    <name type="scientific">Hipposideros armiger</name>
    <name type="common">Great Himalayan leaf-nosed bat</name>
    <dbReference type="NCBI Taxonomy" id="186990"/>
    <lineage>
        <taxon>Eukaryota</taxon>
        <taxon>Metazoa</taxon>
        <taxon>Chordata</taxon>
        <taxon>Craniata</taxon>
        <taxon>Vertebrata</taxon>
        <taxon>Euteleostomi</taxon>
        <taxon>Mammalia</taxon>
        <taxon>Eutheria</taxon>
        <taxon>Laurasiatheria</taxon>
        <taxon>Chiroptera</taxon>
        <taxon>Yinpterochiroptera</taxon>
        <taxon>Rhinolophoidea</taxon>
        <taxon>Hipposideridae</taxon>
        <taxon>Hipposideros</taxon>
    </lineage>
</organism>
<feature type="compositionally biased region" description="Basic and acidic residues" evidence="11">
    <location>
        <begin position="557"/>
        <end position="568"/>
    </location>
</feature>
<feature type="region of interest" description="Disordered" evidence="11">
    <location>
        <begin position="528"/>
        <end position="592"/>
    </location>
</feature>
<evidence type="ECO:0000256" key="12">
    <source>
        <dbReference type="SAM" id="Phobius"/>
    </source>
</evidence>
<feature type="region of interest" description="Disordered" evidence="11">
    <location>
        <begin position="102"/>
        <end position="153"/>
    </location>
</feature>
<dbReference type="CTD" id="53637"/>
<dbReference type="SUPFAM" id="SSF81321">
    <property type="entry name" value="Family A G protein-coupled receptor-like"/>
    <property type="match status" value="1"/>
</dbReference>
<evidence type="ECO:0000256" key="6">
    <source>
        <dbReference type="ARBA" id="ARBA00023136"/>
    </source>
</evidence>
<feature type="compositionally biased region" description="Low complexity" evidence="11">
    <location>
        <begin position="528"/>
        <end position="541"/>
    </location>
</feature>
<dbReference type="OrthoDB" id="9449747at2759"/>
<dbReference type="Gene3D" id="1.20.1070.10">
    <property type="entry name" value="Rhodopsin 7-helix transmembrane proteins"/>
    <property type="match status" value="1"/>
</dbReference>
<dbReference type="InterPro" id="IPR005386">
    <property type="entry name" value="EDG8_S1P_rcpt"/>
</dbReference>